<feature type="transmembrane region" description="Helical" evidence="1">
    <location>
        <begin position="158"/>
        <end position="178"/>
    </location>
</feature>
<organism evidence="2 3">
    <name type="scientific">Rotaria sordida</name>
    <dbReference type="NCBI Taxonomy" id="392033"/>
    <lineage>
        <taxon>Eukaryota</taxon>
        <taxon>Metazoa</taxon>
        <taxon>Spiralia</taxon>
        <taxon>Gnathifera</taxon>
        <taxon>Rotifera</taxon>
        <taxon>Eurotatoria</taxon>
        <taxon>Bdelloidea</taxon>
        <taxon>Philodinida</taxon>
        <taxon>Philodinidae</taxon>
        <taxon>Rotaria</taxon>
    </lineage>
</organism>
<feature type="transmembrane region" description="Helical" evidence="1">
    <location>
        <begin position="231"/>
        <end position="248"/>
    </location>
</feature>
<dbReference type="Proteomes" id="UP000663874">
    <property type="component" value="Unassembled WGS sequence"/>
</dbReference>
<feature type="transmembrane region" description="Helical" evidence="1">
    <location>
        <begin position="190"/>
        <end position="210"/>
    </location>
</feature>
<gene>
    <name evidence="2" type="ORF">FNK824_LOCUS24013</name>
</gene>
<proteinExistence type="predicted"/>
<sequence>IVETNGISFQSSALAEYHVRINASLFVACRPEYFNFQLKTNSSYLPLATLIRINDNNHFLLSDIIDSLLIDRISKNESGMYLCMGKIPLPEQLITSYYPIMYGDGDHNPYTSRWSVTELKDRQSNISVFARIYEEYTDAEHFFDFAKKTASILFQTKTASFFFASSLVLPVIMISVGISNLEECPLDRNIPVFVLVGGALALLKLLQVLWKQYNRHSGPSEEETTDTQNGSTFMEVLTTLFLIVWFIYGNYLLCRYRLPRFEQTTEDPENWCSKNVYFLTIISVAYTYAFVTIMILIVLIVVLTVHLQNRRRAIQEAKEAGCT</sequence>
<evidence type="ECO:0000313" key="2">
    <source>
        <dbReference type="EMBL" id="CAF3965210.1"/>
    </source>
</evidence>
<dbReference type="PANTHER" id="PTHR33444">
    <property type="entry name" value="SI:DKEY-19B23.12-RELATED"/>
    <property type="match status" value="1"/>
</dbReference>
<protein>
    <submittedName>
        <fullName evidence="2">Uncharacterized protein</fullName>
    </submittedName>
</protein>
<feature type="transmembrane region" description="Helical" evidence="1">
    <location>
        <begin position="276"/>
        <end position="305"/>
    </location>
</feature>
<dbReference type="AlphaFoldDB" id="A0A819LHS7"/>
<keyword evidence="1" id="KW-1133">Transmembrane helix</keyword>
<accession>A0A819LHS7</accession>
<feature type="non-terminal residue" evidence="2">
    <location>
        <position position="1"/>
    </location>
</feature>
<evidence type="ECO:0000313" key="3">
    <source>
        <dbReference type="Proteomes" id="UP000663874"/>
    </source>
</evidence>
<keyword evidence="1" id="KW-0472">Membrane</keyword>
<dbReference type="InterPro" id="IPR040350">
    <property type="entry name" value="TMEM272"/>
</dbReference>
<dbReference type="PANTHER" id="PTHR33444:SF7">
    <property type="entry name" value="TRANSMEMBRANE PROTEIN 272"/>
    <property type="match status" value="1"/>
</dbReference>
<reference evidence="2" key="1">
    <citation type="submission" date="2021-02" db="EMBL/GenBank/DDBJ databases">
        <authorList>
            <person name="Nowell W R."/>
        </authorList>
    </citation>
    <scope>NUCLEOTIDE SEQUENCE</scope>
</reference>
<name>A0A819LHS7_9BILA</name>
<keyword evidence="1" id="KW-0812">Transmembrane</keyword>
<comment type="caution">
    <text evidence="2">The sequence shown here is derived from an EMBL/GenBank/DDBJ whole genome shotgun (WGS) entry which is preliminary data.</text>
</comment>
<evidence type="ECO:0000256" key="1">
    <source>
        <dbReference type="SAM" id="Phobius"/>
    </source>
</evidence>
<dbReference type="EMBL" id="CAJOBE010005223">
    <property type="protein sequence ID" value="CAF3965210.1"/>
    <property type="molecule type" value="Genomic_DNA"/>
</dbReference>